<feature type="compositionally biased region" description="Acidic residues" evidence="5">
    <location>
        <begin position="1670"/>
        <end position="1696"/>
    </location>
</feature>
<feature type="region of interest" description="Disordered" evidence="5">
    <location>
        <begin position="1629"/>
        <end position="1696"/>
    </location>
</feature>
<dbReference type="Proteomes" id="UP000242519">
    <property type="component" value="Unassembled WGS sequence"/>
</dbReference>
<dbReference type="EMBL" id="MZNU01000587">
    <property type="protein sequence ID" value="OWO92946.1"/>
    <property type="molecule type" value="Genomic_DNA"/>
</dbReference>
<dbReference type="FunFam" id="3.40.50.10810:FF:000035">
    <property type="entry name" value="DsDNA-dependent ATPase (Rad54b)"/>
    <property type="match status" value="1"/>
</dbReference>
<dbReference type="InterPro" id="IPR014001">
    <property type="entry name" value="Helicase_ATP-bd"/>
</dbReference>
<name>A0A218YS06_9HELO</name>
<keyword evidence="3" id="KW-0378">Hydrolase</keyword>
<feature type="transmembrane region" description="Helical" evidence="6">
    <location>
        <begin position="1009"/>
        <end position="1030"/>
    </location>
</feature>
<dbReference type="InterPro" id="IPR014756">
    <property type="entry name" value="Ig_E-set"/>
</dbReference>
<dbReference type="PANTHER" id="PTHR45629">
    <property type="entry name" value="SNF2/RAD54 FAMILY MEMBER"/>
    <property type="match status" value="1"/>
</dbReference>
<feature type="transmembrane region" description="Helical" evidence="6">
    <location>
        <begin position="1345"/>
        <end position="1368"/>
    </location>
</feature>
<feature type="transmembrane region" description="Helical" evidence="6">
    <location>
        <begin position="1199"/>
        <end position="1221"/>
    </location>
</feature>
<feature type="domain" description="J" evidence="7">
    <location>
        <begin position="1101"/>
        <end position="1173"/>
    </location>
</feature>
<feature type="compositionally biased region" description="Acidic residues" evidence="5">
    <location>
        <begin position="1629"/>
        <end position="1641"/>
    </location>
</feature>
<dbReference type="PRINTS" id="PR00625">
    <property type="entry name" value="JDOMAIN"/>
</dbReference>
<dbReference type="Gene3D" id="2.60.40.150">
    <property type="entry name" value="C2 domain"/>
    <property type="match status" value="1"/>
</dbReference>
<dbReference type="SUPFAM" id="SSF52540">
    <property type="entry name" value="P-loop containing nucleoside triphosphate hydrolases"/>
    <property type="match status" value="2"/>
</dbReference>
<dbReference type="InterPro" id="IPR004179">
    <property type="entry name" value="Sec63-dom"/>
</dbReference>
<evidence type="ECO:0000256" key="5">
    <source>
        <dbReference type="SAM" id="MobiDB-lite"/>
    </source>
</evidence>
<protein>
    <recommendedName>
        <fullName evidence="12">J domain-containing protein</fullName>
    </recommendedName>
</protein>
<dbReference type="GO" id="GO:0005524">
    <property type="term" value="F:ATP binding"/>
    <property type="evidence" value="ECO:0007669"/>
    <property type="project" value="InterPro"/>
</dbReference>
<dbReference type="SMART" id="SM00490">
    <property type="entry name" value="HELICc"/>
    <property type="match status" value="1"/>
</dbReference>
<dbReference type="PROSITE" id="PS50076">
    <property type="entry name" value="DNAJ_2"/>
    <property type="match status" value="1"/>
</dbReference>
<dbReference type="SMART" id="SM00271">
    <property type="entry name" value="DnaJ"/>
    <property type="match status" value="1"/>
</dbReference>
<dbReference type="STRING" id="503106.A0A218YS06"/>
<proteinExistence type="predicted"/>
<dbReference type="GO" id="GO:0005634">
    <property type="term" value="C:nucleus"/>
    <property type="evidence" value="ECO:0007669"/>
    <property type="project" value="TreeGrafter"/>
</dbReference>
<evidence type="ECO:0000256" key="3">
    <source>
        <dbReference type="ARBA" id="ARBA00022801"/>
    </source>
</evidence>
<keyword evidence="4" id="KW-0067">ATP-binding</keyword>
<evidence type="ECO:0000256" key="2">
    <source>
        <dbReference type="ARBA" id="ARBA00022741"/>
    </source>
</evidence>
<evidence type="ECO:0000259" key="8">
    <source>
        <dbReference type="PROSITE" id="PS51192"/>
    </source>
</evidence>
<organism evidence="10 11">
    <name type="scientific">Diplocarpon coronariae</name>
    <dbReference type="NCBI Taxonomy" id="2795749"/>
    <lineage>
        <taxon>Eukaryota</taxon>
        <taxon>Fungi</taxon>
        <taxon>Dikarya</taxon>
        <taxon>Ascomycota</taxon>
        <taxon>Pezizomycotina</taxon>
        <taxon>Leotiomycetes</taxon>
        <taxon>Helotiales</taxon>
        <taxon>Drepanopezizaceae</taxon>
        <taxon>Diplocarpon</taxon>
    </lineage>
</organism>
<dbReference type="InterPro" id="IPR036869">
    <property type="entry name" value="J_dom_sf"/>
</dbReference>
<dbReference type="InterPro" id="IPR001650">
    <property type="entry name" value="Helicase_C-like"/>
</dbReference>
<dbReference type="CDD" id="cd18793">
    <property type="entry name" value="SF2_C_SNF"/>
    <property type="match status" value="1"/>
</dbReference>
<sequence>MFKPFKPPAIRSVTRPVPVDVDEAESPPRPTKKRRLLEHVIEDSPPKKTLFKTSGVSAPRKPLIPAKNSIESKTQVETNLNDQESYYMVLWRKFTTKKHKTWDGDGVLSVYGGYAHLQDVEGGRSIGRCPYRDPLLPGSTMSVGGRDVEVDSILSKEDFLAGKPFMYNSTQRPAGSVSSTPLPKTPIVLPKGKVPLPRRKKDEPPEMEEIPAASFYATAKTTTMKAQFRNPLLATTIMPPTDDGAPTPRHNANAPGALVMKRPTTCPKGRQIVDVVLDPFLGRHLRQHQREGIQFLYQCVMGMRDYDGRGALLADEMGLGKTLQTICLLWTLLKQNPIHGADPVIKKALIVCPVTLIDNWKKEFNKWLGNERIGVFVEDGQNKKRKITDFTHGKSYSVMIIGYERLRSLHDDLKKGAGIDIVIADEGHRLKTAQNKSAQAIRNLDTDRRVILSGTPMQNDLSEFYTMVDFINPGLLGKYNTFKKEFEGPILKSRQPHASERDIEKGAARGEELSTVTKPFILRRTADLLSMYLKSKTEYVVFCKPTRAQAEIYQHIISSPFFGKAIGASEASLQLITILKKVCNAPSLLMEKGDTPANPLVAALLDVIPQSLMHMSNVNASSKFRVLDQLLKRISSTTPEKVVIVSNYTSTLDLIGQHLTSMSLPFLRLDGKTAQKSRQGLVDDFNRTDASRSFAFLLSAKSGGSGLNLIGASRLILFDVDWNPATDQQAMARIHRDGQKRPVKIYRFVLAGGMDEKIYQRQVTKIGLADSVVDGKKSEGSFTAEELRDLFRLDLNAGCQTHELLGCDCKGVGADLSPTESVPETGSLGMSVDENLDDDDDDTLFPPAHAIVAATKTNVAAVEKQIADEAKRRKAKNSEGKMKALMMYKHIDTSIFRGPTEDVFGYEYQGFTEVKAALDDEVLRTVHYTSLRGNISHPVTVFLPWKLLDAPLSDSSHQSLVTVEKTLPPADLPQVEKSSATTPVALVSETEEGNKMSGTDYSYDEQGQFFPYFVFTVVGIITVPLTYSVLKPSSDPGATAPRIKSDFRPEHADLVDSQRKAQRRKERKIKRGIAVVAGWVIMAFMAYLIVSTARTVPKIWNPYDILGIKDSATEKEIKSHYKRMSLKFHPDKIRPDPAKNITVESLNDRFVEITKAYKALTDEDIRRNYQEFGHPDGKQSYSIGIALPKFIITDGNGKYVILVYAALLGVLLPYLVGSWWYGTQRMSKEKVLIESANNLFREYEEGITEAGIIGALTTGLEFQEILKGEKAESGLSKLESRILAEGDATPFASGLTVKERTKLEDLEGGARRKALGLLWAYLGRVELDDTALNQSKVDVAPIAQALSSAFAVIALAFSTTGPIMASYFTTQHLLQAIPPGGSPLLQLPHITPAIARAIEGDAKTHLTLQQYMNLPEAYRKRLSVGNGLLTDSEYKAAISVARQLPRLQVEKVFFKVVGEKFITPGSLVSFVVKGRFIPPGSENVPEVNELDLEDVDPDEDDVNAINGRQSVGKDGKKAKQEKPVQPPLAFAPYFAREYSPRWHVFLTDSKQGKIAVPPFTFTTFDKPIYDESGKPTYNMQTLKAQFQAPTSAGNYTFVFNLVCDSYLGFDTKMEVTLVVADASEAAEIAEEDEISEPDEDSIAGQMQALKTGGISGAAPAPKKKKKPVEESSDEESDTDGEEAADTSETDTDTDDE</sequence>
<dbReference type="Pfam" id="PF00176">
    <property type="entry name" value="SNF2-rel_dom"/>
    <property type="match status" value="1"/>
</dbReference>
<gene>
    <name evidence="10" type="ORF">B2J93_3110</name>
</gene>
<dbReference type="Gene3D" id="1.20.120.850">
    <property type="entry name" value="SWI2/SNF2 ATPases, N-terminal domain"/>
    <property type="match status" value="1"/>
</dbReference>
<dbReference type="InterPro" id="IPR000330">
    <property type="entry name" value="SNF2_N"/>
</dbReference>
<dbReference type="PANTHER" id="PTHR45629:SF7">
    <property type="entry name" value="DNA EXCISION REPAIR PROTEIN ERCC-6-RELATED"/>
    <property type="match status" value="1"/>
</dbReference>
<dbReference type="InterPro" id="IPR049730">
    <property type="entry name" value="SNF2/RAD54-like_C"/>
</dbReference>
<dbReference type="InParanoid" id="A0A218YS06"/>
<feature type="compositionally biased region" description="Polar residues" evidence="5">
    <location>
        <begin position="171"/>
        <end position="182"/>
    </location>
</feature>
<dbReference type="GO" id="GO:0007131">
    <property type="term" value="P:reciprocal meiotic recombination"/>
    <property type="evidence" value="ECO:0007669"/>
    <property type="project" value="TreeGrafter"/>
</dbReference>
<keyword evidence="2" id="KW-0547">Nucleotide-binding</keyword>
<dbReference type="OrthoDB" id="413460at2759"/>
<dbReference type="GO" id="GO:0000724">
    <property type="term" value="P:double-strand break repair via homologous recombination"/>
    <property type="evidence" value="ECO:0007669"/>
    <property type="project" value="TreeGrafter"/>
</dbReference>
<dbReference type="GO" id="GO:0016787">
    <property type="term" value="F:hydrolase activity"/>
    <property type="evidence" value="ECO:0007669"/>
    <property type="project" value="UniProtKB-KW"/>
</dbReference>
<dbReference type="SUPFAM" id="SSF81296">
    <property type="entry name" value="E set domains"/>
    <property type="match status" value="1"/>
</dbReference>
<keyword evidence="6" id="KW-1133">Transmembrane helix</keyword>
<dbReference type="Pfam" id="PF00226">
    <property type="entry name" value="DnaJ"/>
    <property type="match status" value="1"/>
</dbReference>
<keyword evidence="6" id="KW-0472">Membrane</keyword>
<feature type="domain" description="Helicase C-terminal" evidence="9">
    <location>
        <begin position="626"/>
        <end position="780"/>
    </location>
</feature>
<dbReference type="CDD" id="cd18004">
    <property type="entry name" value="DEXHc_RAD54"/>
    <property type="match status" value="1"/>
</dbReference>
<dbReference type="InterPro" id="IPR027417">
    <property type="entry name" value="P-loop_NTPase"/>
</dbReference>
<dbReference type="GO" id="GO:0015616">
    <property type="term" value="F:DNA translocase activity"/>
    <property type="evidence" value="ECO:0007669"/>
    <property type="project" value="TreeGrafter"/>
</dbReference>
<dbReference type="PROSITE" id="PS51192">
    <property type="entry name" value="HELICASE_ATP_BIND_1"/>
    <property type="match status" value="1"/>
</dbReference>
<dbReference type="InterPro" id="IPR050496">
    <property type="entry name" value="SNF2_RAD54_helicase_repair"/>
</dbReference>
<dbReference type="SMART" id="SM00487">
    <property type="entry name" value="DEXDc"/>
    <property type="match status" value="1"/>
</dbReference>
<evidence type="ECO:0000259" key="7">
    <source>
        <dbReference type="PROSITE" id="PS50076"/>
    </source>
</evidence>
<evidence type="ECO:0000313" key="11">
    <source>
        <dbReference type="Proteomes" id="UP000242519"/>
    </source>
</evidence>
<dbReference type="InterPro" id="IPR035892">
    <property type="entry name" value="C2_domain_sf"/>
</dbReference>
<keyword evidence="11" id="KW-1185">Reference proteome</keyword>
<dbReference type="Pfam" id="PF00271">
    <property type="entry name" value="Helicase_C"/>
    <property type="match status" value="1"/>
</dbReference>
<dbReference type="InterPro" id="IPR038718">
    <property type="entry name" value="SNF2-like_sf"/>
</dbReference>
<feature type="transmembrane region" description="Helical" evidence="6">
    <location>
        <begin position="1072"/>
        <end position="1090"/>
    </location>
</feature>
<dbReference type="PROSITE" id="PS51194">
    <property type="entry name" value="HELICASE_CTER"/>
    <property type="match status" value="1"/>
</dbReference>
<evidence type="ECO:0008006" key="12">
    <source>
        <dbReference type="Google" id="ProtNLM"/>
    </source>
</evidence>
<evidence type="ECO:0000256" key="1">
    <source>
        <dbReference type="ARBA" id="ARBA00004477"/>
    </source>
</evidence>
<accession>A0A218YS06</accession>
<evidence type="ECO:0000259" key="9">
    <source>
        <dbReference type="PROSITE" id="PS51194"/>
    </source>
</evidence>
<feature type="region of interest" description="Disordered" evidence="5">
    <location>
        <begin position="1"/>
        <end position="33"/>
    </location>
</feature>
<dbReference type="GO" id="GO:0005789">
    <property type="term" value="C:endoplasmic reticulum membrane"/>
    <property type="evidence" value="ECO:0007669"/>
    <property type="project" value="UniProtKB-SubCell"/>
</dbReference>
<comment type="subcellular location">
    <subcellularLocation>
        <location evidence="1">Endoplasmic reticulum membrane</location>
        <topology evidence="1">Multi-pass membrane protein</topology>
    </subcellularLocation>
</comment>
<dbReference type="SMART" id="SM00973">
    <property type="entry name" value="Sec63"/>
    <property type="match status" value="1"/>
</dbReference>
<dbReference type="CDD" id="cd06257">
    <property type="entry name" value="DnaJ"/>
    <property type="match status" value="1"/>
</dbReference>
<evidence type="ECO:0000256" key="6">
    <source>
        <dbReference type="SAM" id="Phobius"/>
    </source>
</evidence>
<dbReference type="SUPFAM" id="SSF46565">
    <property type="entry name" value="Chaperone J-domain"/>
    <property type="match status" value="1"/>
</dbReference>
<dbReference type="Gene3D" id="3.40.50.300">
    <property type="entry name" value="P-loop containing nucleotide triphosphate hydrolases"/>
    <property type="match status" value="1"/>
</dbReference>
<dbReference type="InterPro" id="IPR001623">
    <property type="entry name" value="DnaJ_domain"/>
</dbReference>
<reference evidence="10 11" key="1">
    <citation type="submission" date="2017-04" db="EMBL/GenBank/DDBJ databases">
        <title>Draft genome sequence of Marssonina coronaria NL1: causal agent of apple blotch.</title>
        <authorList>
            <person name="Cheng Q."/>
        </authorList>
    </citation>
    <scope>NUCLEOTIDE SEQUENCE [LARGE SCALE GENOMIC DNA]</scope>
    <source>
        <strain evidence="10 11">NL1</strain>
    </source>
</reference>
<evidence type="ECO:0000256" key="4">
    <source>
        <dbReference type="ARBA" id="ARBA00022840"/>
    </source>
</evidence>
<keyword evidence="6" id="KW-0812">Transmembrane</keyword>
<evidence type="ECO:0000313" key="10">
    <source>
        <dbReference type="EMBL" id="OWO92946.1"/>
    </source>
</evidence>
<comment type="caution">
    <text evidence="10">The sequence shown here is derived from an EMBL/GenBank/DDBJ whole genome shotgun (WGS) entry which is preliminary data.</text>
</comment>
<dbReference type="SUPFAM" id="SSF158702">
    <property type="entry name" value="Sec63 N-terminal domain-like"/>
    <property type="match status" value="1"/>
</dbReference>
<feature type="domain" description="Helicase ATP-binding" evidence="8">
    <location>
        <begin position="302"/>
        <end position="474"/>
    </location>
</feature>
<dbReference type="Gene3D" id="1.10.287.110">
    <property type="entry name" value="DnaJ domain"/>
    <property type="match status" value="1"/>
</dbReference>
<dbReference type="FunFam" id="1.10.287.110:FF:000039">
    <property type="entry name" value="Protein translocation complex component (Npl1)"/>
    <property type="match status" value="1"/>
</dbReference>
<dbReference type="Gene3D" id="3.40.50.10810">
    <property type="entry name" value="Tandem AAA-ATPase domain"/>
    <property type="match status" value="1"/>
</dbReference>
<feature type="region of interest" description="Disordered" evidence="5">
    <location>
        <begin position="171"/>
        <end position="205"/>
    </location>
</feature>